<dbReference type="Proteomes" id="UP001203207">
    <property type="component" value="Unassembled WGS sequence"/>
</dbReference>
<feature type="transmembrane region" description="Helical" evidence="1">
    <location>
        <begin position="58"/>
        <end position="79"/>
    </location>
</feature>
<feature type="domain" description="VanZ-like" evidence="2">
    <location>
        <begin position="61"/>
        <end position="134"/>
    </location>
</feature>
<dbReference type="NCBIfam" id="NF037970">
    <property type="entry name" value="vanZ_1"/>
    <property type="match status" value="1"/>
</dbReference>
<sequence length="143" mass="15655">MDRSPKQKHSIRLPVLPFSVRVFLATAAILLLLYYSIVPAPGSGGISSGPFGIFPYSMWLHFLGYMGLAVALSYATFHLDYSRSQLLIGVFFITVGFGALIELLQYTLPTRTFSLVDILVNTIGAATGVALWHLTDRVIGFAK</sequence>
<evidence type="ECO:0000256" key="1">
    <source>
        <dbReference type="SAM" id="Phobius"/>
    </source>
</evidence>
<accession>A0AAE3K8W9</accession>
<dbReference type="InterPro" id="IPR006976">
    <property type="entry name" value="VanZ-like"/>
</dbReference>
<keyword evidence="1" id="KW-1133">Transmembrane helix</keyword>
<keyword evidence="4" id="KW-1185">Reference proteome</keyword>
<evidence type="ECO:0000313" key="3">
    <source>
        <dbReference type="EMBL" id="MCL9817466.1"/>
    </source>
</evidence>
<feature type="transmembrane region" description="Helical" evidence="1">
    <location>
        <begin position="86"/>
        <end position="106"/>
    </location>
</feature>
<dbReference type="EMBL" id="JAKRVX010000004">
    <property type="protein sequence ID" value="MCL9817466.1"/>
    <property type="molecule type" value="Genomic_DNA"/>
</dbReference>
<protein>
    <submittedName>
        <fullName evidence="3">VanZ family protein</fullName>
    </submittedName>
</protein>
<dbReference type="PANTHER" id="PTHR28008">
    <property type="entry name" value="DOMAIN PROTEIN, PUTATIVE (AFU_ORTHOLOGUE AFUA_3G10980)-RELATED"/>
    <property type="match status" value="1"/>
</dbReference>
<reference evidence="3" key="2">
    <citation type="submission" date="2022-02" db="EMBL/GenBank/DDBJ databases">
        <authorList>
            <person name="Elcheninov A.G."/>
            <person name="Sorokin D.Y."/>
            <person name="Kublanov I.V."/>
        </authorList>
    </citation>
    <scope>NUCLEOTIDE SEQUENCE</scope>
    <source>
        <strain evidence="3">AArc-St2</strain>
    </source>
</reference>
<dbReference type="RefSeq" id="WP_250584598.1">
    <property type="nucleotide sequence ID" value="NZ_JAKRVX010000004.1"/>
</dbReference>
<organism evidence="3 4">
    <name type="scientific">Natronocalculus amylovorans</name>
    <dbReference type="NCBI Taxonomy" id="2917812"/>
    <lineage>
        <taxon>Archaea</taxon>
        <taxon>Methanobacteriati</taxon>
        <taxon>Methanobacteriota</taxon>
        <taxon>Stenosarchaea group</taxon>
        <taxon>Halobacteria</taxon>
        <taxon>Halobacteriales</taxon>
        <taxon>Haloferacaceae</taxon>
        <taxon>Natronocalculus</taxon>
    </lineage>
</organism>
<keyword evidence="1" id="KW-0472">Membrane</keyword>
<dbReference type="PANTHER" id="PTHR28008:SF1">
    <property type="entry name" value="DOMAIN PROTEIN, PUTATIVE (AFU_ORTHOLOGUE AFUA_3G10980)-RELATED"/>
    <property type="match status" value="1"/>
</dbReference>
<comment type="caution">
    <text evidence="3">The sequence shown here is derived from an EMBL/GenBank/DDBJ whole genome shotgun (WGS) entry which is preliminary data.</text>
</comment>
<gene>
    <name evidence="3" type="ORF">AArcSt2_10975</name>
</gene>
<evidence type="ECO:0000313" key="4">
    <source>
        <dbReference type="Proteomes" id="UP001203207"/>
    </source>
</evidence>
<reference evidence="3" key="1">
    <citation type="journal article" date="2022" name="Syst. Appl. Microbiol.">
        <title>Natronocalculus amylovorans gen. nov., sp. nov., and Natranaeroarchaeum aerophilus sp. nov., dominant culturable amylolytic natronoarchaea from hypersaline soda lakes in southwestern Siberia.</title>
        <authorList>
            <person name="Sorokin D.Y."/>
            <person name="Elcheninov A.G."/>
            <person name="Khizhniak T.V."/>
            <person name="Koenen M."/>
            <person name="Bale N.J."/>
            <person name="Damste J.S.S."/>
            <person name="Kublanov I.V."/>
        </authorList>
    </citation>
    <scope>NUCLEOTIDE SEQUENCE</scope>
    <source>
        <strain evidence="3">AArc-St2</strain>
    </source>
</reference>
<evidence type="ECO:0000259" key="2">
    <source>
        <dbReference type="Pfam" id="PF04892"/>
    </source>
</evidence>
<keyword evidence="1" id="KW-0812">Transmembrane</keyword>
<dbReference type="AlphaFoldDB" id="A0AAE3K8W9"/>
<name>A0AAE3K8W9_9EURY</name>
<feature type="transmembrane region" description="Helical" evidence="1">
    <location>
        <begin position="112"/>
        <end position="134"/>
    </location>
</feature>
<feature type="transmembrane region" description="Helical" evidence="1">
    <location>
        <begin position="20"/>
        <end position="38"/>
    </location>
</feature>
<dbReference type="Pfam" id="PF04892">
    <property type="entry name" value="VanZ"/>
    <property type="match status" value="1"/>
</dbReference>
<proteinExistence type="predicted"/>